<comment type="similarity">
    <text evidence="1 3">Belongs to the peptidase S8 family.</text>
</comment>
<sequence>MVNIEKVARQSKIHSYRRSFNAFATNLLPHEADLLKGSPVENANFYNLAKGTARGGAPSARIAMYKVCWNDNYYDIDVLATFDDAIHDGVDIISLSLGGSPQLYFQDAIAIGSFHTDRKGIVMTCSAGNEGPAAMSVSNLTPWILTVAANDMDRSFQTDFWLENGTRIH</sequence>
<evidence type="ECO:0000256" key="2">
    <source>
        <dbReference type="ARBA" id="ARBA00022729"/>
    </source>
</evidence>
<comment type="caution">
    <text evidence="3">Lacks conserved residue(s) required for the propagation of feature annotation.</text>
</comment>
<evidence type="ECO:0000259" key="4">
    <source>
        <dbReference type="Pfam" id="PF00082"/>
    </source>
</evidence>
<keyword evidence="2" id="KW-0732">Signal</keyword>
<dbReference type="PROSITE" id="PS51892">
    <property type="entry name" value="SUBTILASE"/>
    <property type="match status" value="1"/>
</dbReference>
<dbReference type="InterPro" id="IPR000209">
    <property type="entry name" value="Peptidase_S8/S53_dom"/>
</dbReference>
<evidence type="ECO:0000313" key="6">
    <source>
        <dbReference type="Proteomes" id="UP000541444"/>
    </source>
</evidence>
<dbReference type="Gene3D" id="3.50.30.30">
    <property type="match status" value="1"/>
</dbReference>
<protein>
    <recommendedName>
        <fullName evidence="4">Peptidase S8/S53 domain-containing protein</fullName>
    </recommendedName>
</protein>
<dbReference type="InterPro" id="IPR036852">
    <property type="entry name" value="Peptidase_S8/S53_dom_sf"/>
</dbReference>
<evidence type="ECO:0000313" key="5">
    <source>
        <dbReference type="EMBL" id="KAF6168869.1"/>
    </source>
</evidence>
<dbReference type="AlphaFoldDB" id="A0A7J7NNW8"/>
<feature type="non-terminal residue" evidence="5">
    <location>
        <position position="1"/>
    </location>
</feature>
<accession>A0A7J7NNW8</accession>
<dbReference type="EMBL" id="JACGCM010000671">
    <property type="protein sequence ID" value="KAF6168869.1"/>
    <property type="molecule type" value="Genomic_DNA"/>
</dbReference>
<feature type="domain" description="Peptidase S8/S53" evidence="4">
    <location>
        <begin position="51"/>
        <end position="151"/>
    </location>
</feature>
<dbReference type="InterPro" id="IPR045051">
    <property type="entry name" value="SBT"/>
</dbReference>
<proteinExistence type="inferred from homology"/>
<dbReference type="Proteomes" id="UP000541444">
    <property type="component" value="Unassembled WGS sequence"/>
</dbReference>
<organism evidence="5 6">
    <name type="scientific">Kingdonia uniflora</name>
    <dbReference type="NCBI Taxonomy" id="39325"/>
    <lineage>
        <taxon>Eukaryota</taxon>
        <taxon>Viridiplantae</taxon>
        <taxon>Streptophyta</taxon>
        <taxon>Embryophyta</taxon>
        <taxon>Tracheophyta</taxon>
        <taxon>Spermatophyta</taxon>
        <taxon>Magnoliopsida</taxon>
        <taxon>Ranunculales</taxon>
        <taxon>Circaeasteraceae</taxon>
        <taxon>Kingdonia</taxon>
    </lineage>
</organism>
<dbReference type="GO" id="GO:0006508">
    <property type="term" value="P:proteolysis"/>
    <property type="evidence" value="ECO:0007669"/>
    <property type="project" value="InterPro"/>
</dbReference>
<evidence type="ECO:0000256" key="1">
    <source>
        <dbReference type="ARBA" id="ARBA00011073"/>
    </source>
</evidence>
<dbReference type="GO" id="GO:0004252">
    <property type="term" value="F:serine-type endopeptidase activity"/>
    <property type="evidence" value="ECO:0007669"/>
    <property type="project" value="InterPro"/>
</dbReference>
<dbReference type="OrthoDB" id="4803627at2759"/>
<keyword evidence="6" id="KW-1185">Reference proteome</keyword>
<comment type="caution">
    <text evidence="5">The sequence shown here is derived from an EMBL/GenBank/DDBJ whole genome shotgun (WGS) entry which is preliminary data.</text>
</comment>
<dbReference type="Gene3D" id="3.40.50.200">
    <property type="entry name" value="Peptidase S8/S53 domain"/>
    <property type="match status" value="1"/>
</dbReference>
<gene>
    <name evidence="5" type="ORF">GIB67_038366</name>
</gene>
<evidence type="ECO:0000256" key="3">
    <source>
        <dbReference type="PROSITE-ProRule" id="PRU01240"/>
    </source>
</evidence>
<dbReference type="Pfam" id="PF00082">
    <property type="entry name" value="Peptidase_S8"/>
    <property type="match status" value="1"/>
</dbReference>
<dbReference type="PANTHER" id="PTHR10795">
    <property type="entry name" value="PROPROTEIN CONVERTASE SUBTILISIN/KEXIN"/>
    <property type="match status" value="1"/>
</dbReference>
<reference evidence="5 6" key="1">
    <citation type="journal article" date="2020" name="IScience">
        <title>Genome Sequencing of the Endangered Kingdonia uniflora (Circaeasteraceae, Ranunculales) Reveals Potential Mechanisms of Evolutionary Specialization.</title>
        <authorList>
            <person name="Sun Y."/>
            <person name="Deng T."/>
            <person name="Zhang A."/>
            <person name="Moore M.J."/>
            <person name="Landis J.B."/>
            <person name="Lin N."/>
            <person name="Zhang H."/>
            <person name="Zhang X."/>
            <person name="Huang J."/>
            <person name="Zhang X."/>
            <person name="Sun H."/>
            <person name="Wang H."/>
        </authorList>
    </citation>
    <scope>NUCLEOTIDE SEQUENCE [LARGE SCALE GENOMIC DNA]</scope>
    <source>
        <strain evidence="5">TB1705</strain>
        <tissue evidence="5">Leaf</tissue>
    </source>
</reference>
<name>A0A7J7NNW8_9MAGN</name>
<dbReference type="SUPFAM" id="SSF52743">
    <property type="entry name" value="Subtilisin-like"/>
    <property type="match status" value="1"/>
</dbReference>